<dbReference type="InterPro" id="IPR001841">
    <property type="entry name" value="Znf_RING"/>
</dbReference>
<evidence type="ECO:0000259" key="6">
    <source>
        <dbReference type="PROSITE" id="PS50089"/>
    </source>
</evidence>
<feature type="domain" description="RING-type" evidence="6">
    <location>
        <begin position="131"/>
        <end position="171"/>
    </location>
</feature>
<dbReference type="GO" id="GO:0016567">
    <property type="term" value="P:protein ubiquitination"/>
    <property type="evidence" value="ECO:0007669"/>
    <property type="project" value="TreeGrafter"/>
</dbReference>
<evidence type="ECO:0000313" key="7">
    <source>
        <dbReference type="EMBL" id="CAH9145553.1"/>
    </source>
</evidence>
<sequence length="183" mass="20260">MNIVGCQSSSSEVKNYNNRFTSERRYKMAFPLGSFKLEDDETVPYGFAICVFVYTCVLVILVMVAALVLKLIGYLDCEGGGGSTESSPLLPKAAIPILYGACGEEDEESSNCSRSNSSGEGGEEFYSRKICAICYDHNRCCFFVPCGHFASCYECSKRISEGEAKTCPFCRTDIHMIRRLFSL</sequence>
<protein>
    <recommendedName>
        <fullName evidence="6">RING-type domain-containing protein</fullName>
    </recommendedName>
</protein>
<dbReference type="AlphaFoldDB" id="A0AAV0GCI2"/>
<keyword evidence="5" id="KW-0472">Membrane</keyword>
<keyword evidence="5" id="KW-0812">Transmembrane</keyword>
<evidence type="ECO:0000256" key="4">
    <source>
        <dbReference type="PROSITE-ProRule" id="PRU00175"/>
    </source>
</evidence>
<comment type="caution">
    <text evidence="7">The sequence shown here is derived from an EMBL/GenBank/DDBJ whole genome shotgun (WGS) entry which is preliminary data.</text>
</comment>
<dbReference type="GO" id="GO:0008270">
    <property type="term" value="F:zinc ion binding"/>
    <property type="evidence" value="ECO:0007669"/>
    <property type="project" value="UniProtKB-KW"/>
</dbReference>
<evidence type="ECO:0000256" key="5">
    <source>
        <dbReference type="SAM" id="Phobius"/>
    </source>
</evidence>
<evidence type="ECO:0000313" key="8">
    <source>
        <dbReference type="Proteomes" id="UP001152523"/>
    </source>
</evidence>
<dbReference type="SUPFAM" id="SSF57850">
    <property type="entry name" value="RING/U-box"/>
    <property type="match status" value="1"/>
</dbReference>
<name>A0AAV0GCI2_9ASTE</name>
<dbReference type="PANTHER" id="PTHR46858">
    <property type="entry name" value="OS05G0521000 PROTEIN"/>
    <property type="match status" value="1"/>
</dbReference>
<reference evidence="7" key="1">
    <citation type="submission" date="2022-07" db="EMBL/GenBank/DDBJ databases">
        <authorList>
            <person name="Macas J."/>
            <person name="Novak P."/>
            <person name="Neumann P."/>
        </authorList>
    </citation>
    <scope>NUCLEOTIDE SEQUENCE</scope>
</reference>
<dbReference type="PROSITE" id="PS50089">
    <property type="entry name" value="ZF_RING_2"/>
    <property type="match status" value="1"/>
</dbReference>
<proteinExistence type="predicted"/>
<keyword evidence="5" id="KW-1133">Transmembrane helix</keyword>
<dbReference type="Gene3D" id="3.30.40.10">
    <property type="entry name" value="Zinc/RING finger domain, C3HC4 (zinc finger)"/>
    <property type="match status" value="1"/>
</dbReference>
<keyword evidence="3" id="KW-0862">Zinc</keyword>
<dbReference type="PANTHER" id="PTHR46858:SF15">
    <property type="entry name" value="DEATH-ASSOCIATED INHIBITOR OF APOPTOSIS 1-LIKE"/>
    <property type="match status" value="1"/>
</dbReference>
<feature type="transmembrane region" description="Helical" evidence="5">
    <location>
        <begin position="45"/>
        <end position="69"/>
    </location>
</feature>
<dbReference type="Pfam" id="PF13920">
    <property type="entry name" value="zf-C3HC4_3"/>
    <property type="match status" value="1"/>
</dbReference>
<keyword evidence="2 4" id="KW-0863">Zinc-finger</keyword>
<dbReference type="GO" id="GO:0061630">
    <property type="term" value="F:ubiquitin protein ligase activity"/>
    <property type="evidence" value="ECO:0007669"/>
    <property type="project" value="TreeGrafter"/>
</dbReference>
<gene>
    <name evidence="7" type="ORF">CEPIT_LOCUS42303</name>
</gene>
<evidence type="ECO:0000256" key="1">
    <source>
        <dbReference type="ARBA" id="ARBA00022723"/>
    </source>
</evidence>
<evidence type="ECO:0000256" key="2">
    <source>
        <dbReference type="ARBA" id="ARBA00022771"/>
    </source>
</evidence>
<dbReference type="Proteomes" id="UP001152523">
    <property type="component" value="Unassembled WGS sequence"/>
</dbReference>
<dbReference type="EMBL" id="CAMAPF010001079">
    <property type="protein sequence ID" value="CAH9145553.1"/>
    <property type="molecule type" value="Genomic_DNA"/>
</dbReference>
<keyword evidence="8" id="KW-1185">Reference proteome</keyword>
<accession>A0AAV0GCI2</accession>
<evidence type="ECO:0000256" key="3">
    <source>
        <dbReference type="ARBA" id="ARBA00022833"/>
    </source>
</evidence>
<organism evidence="7 8">
    <name type="scientific">Cuscuta epithymum</name>
    <dbReference type="NCBI Taxonomy" id="186058"/>
    <lineage>
        <taxon>Eukaryota</taxon>
        <taxon>Viridiplantae</taxon>
        <taxon>Streptophyta</taxon>
        <taxon>Embryophyta</taxon>
        <taxon>Tracheophyta</taxon>
        <taxon>Spermatophyta</taxon>
        <taxon>Magnoliopsida</taxon>
        <taxon>eudicotyledons</taxon>
        <taxon>Gunneridae</taxon>
        <taxon>Pentapetalae</taxon>
        <taxon>asterids</taxon>
        <taxon>lamiids</taxon>
        <taxon>Solanales</taxon>
        <taxon>Convolvulaceae</taxon>
        <taxon>Cuscuteae</taxon>
        <taxon>Cuscuta</taxon>
        <taxon>Cuscuta subgen. Cuscuta</taxon>
    </lineage>
</organism>
<dbReference type="InterPro" id="IPR013083">
    <property type="entry name" value="Znf_RING/FYVE/PHD"/>
</dbReference>
<keyword evidence="1" id="KW-0479">Metal-binding</keyword>